<evidence type="ECO:0000256" key="1">
    <source>
        <dbReference type="SAM" id="MobiDB-lite"/>
    </source>
</evidence>
<accession>A0A6J7MVL1</accession>
<organism evidence="2">
    <name type="scientific">freshwater metagenome</name>
    <dbReference type="NCBI Taxonomy" id="449393"/>
    <lineage>
        <taxon>unclassified sequences</taxon>
        <taxon>metagenomes</taxon>
        <taxon>ecological metagenomes</taxon>
    </lineage>
</organism>
<evidence type="ECO:0000313" key="2">
    <source>
        <dbReference type="EMBL" id="CAB4982363.1"/>
    </source>
</evidence>
<gene>
    <name evidence="2" type="ORF">UFOPK3957_00537</name>
</gene>
<sequence>MMLRCWVGAPRVADASATSLVEATTCAADASVTAGTGVGVGVGVGSGAASARLPEMPSDGLPAGAAVTSMVTSPARAAVTRTDGTPSRMEAKGAVMVALGPAGPPPIETAPAPTVTVTVMSSFAPPSGTSPPTKEIDTATGVPTTSFVSPITTVGAVPPPLPPPLPPPFPPPPLPLPPEPSLVVDPSVGCFVDGATGSATGVGVFQVSPGGGSVQAGPPSPQVGMGAGPGTGVPTTQG</sequence>
<dbReference type="EMBL" id="CAFBOM010000068">
    <property type="protein sequence ID" value="CAB4982363.1"/>
    <property type="molecule type" value="Genomic_DNA"/>
</dbReference>
<feature type="region of interest" description="Disordered" evidence="1">
    <location>
        <begin position="209"/>
        <end position="238"/>
    </location>
</feature>
<protein>
    <submittedName>
        <fullName evidence="2">Unannotated protein</fullName>
    </submittedName>
</protein>
<dbReference type="AlphaFoldDB" id="A0A6J7MVL1"/>
<proteinExistence type="predicted"/>
<name>A0A6J7MVL1_9ZZZZ</name>
<reference evidence="2" key="1">
    <citation type="submission" date="2020-05" db="EMBL/GenBank/DDBJ databases">
        <authorList>
            <person name="Chiriac C."/>
            <person name="Salcher M."/>
            <person name="Ghai R."/>
            <person name="Kavagutti S V."/>
        </authorList>
    </citation>
    <scope>NUCLEOTIDE SEQUENCE</scope>
</reference>